<dbReference type="AlphaFoldDB" id="A0AAD7UWD2"/>
<sequence length="669" mass="75306">MHGESSFHSFPPPSSASLAEMVAMHNPIQLAAISNYKLAQLTFAPPNVDSLRKTALVKNMLEVLYRDTPAEWLNQMTRWVFFTPESLTDMTQEGLEEIFAQYAQTIEAFQPLDDDDDDDDDDREADRIWEEHYMWGPNDEEEVDEEEDIRNASGSTMSEASTMFSQPHATMSSEMIHHHHQPSSSFPPSPPVSLADKPLPKNPPIEDMPRRKSLTPSVRSRNRLSWTSDTGVALSGSMVQAMASDMMNLFDMNFSVDIKLNTAPKLPELPFPHQHQQQCQQRKRLSNDSLMGLIPTFETFTLDDDPSPHSSLSQKPKRKSRLSQSWSNSFVSDDALPPLPPSSSSSAAATEAAVSNPPPTRSSSLAYRKQHHQQQQQRRASQPTTASLLQHHPINTGTTKRSDFLAGLWGAAINGSNNDKKETRNNLSRSKSMRRLASLVRGNKKKASKSSPSLQYVESSEPPEPPAKDHLFNKSQHSLCSVASSTSSCSTSTAKVMVARKTSFRKPQQQEEVSMTTTQQQHDDEDHLLAKRRSFTMLRPVVVEAQEIRRARSMGHRDAAASRRRLAAKMEAAQKSLPQLTIQEPLLEQQQQLPPQPQPTLSRSKSALKKLSRGLSQRRRNNKQQPLQEQQQHEKLPVQEEEEPTTNKNTNAFVKRMTSLGRRIRLHTI</sequence>
<keyword evidence="3" id="KW-1185">Reference proteome</keyword>
<evidence type="ECO:0000256" key="1">
    <source>
        <dbReference type="SAM" id="MobiDB-lite"/>
    </source>
</evidence>
<feature type="region of interest" description="Disordered" evidence="1">
    <location>
        <begin position="299"/>
        <end position="386"/>
    </location>
</feature>
<feature type="region of interest" description="Disordered" evidence="1">
    <location>
        <begin position="135"/>
        <end position="222"/>
    </location>
</feature>
<feature type="compositionally biased region" description="Low complexity" evidence="1">
    <location>
        <begin position="342"/>
        <end position="355"/>
    </location>
</feature>
<feature type="region of interest" description="Disordered" evidence="1">
    <location>
        <begin position="549"/>
        <end position="572"/>
    </location>
</feature>
<feature type="compositionally biased region" description="Basic residues" evidence="1">
    <location>
        <begin position="606"/>
        <end position="622"/>
    </location>
</feature>
<feature type="region of interest" description="Disordered" evidence="1">
    <location>
        <begin position="412"/>
        <end position="470"/>
    </location>
</feature>
<comment type="caution">
    <text evidence="2">The sequence shown here is derived from an EMBL/GenBank/DDBJ whole genome shotgun (WGS) entry which is preliminary data.</text>
</comment>
<gene>
    <name evidence="2" type="ORF">O0I10_009678</name>
</gene>
<feature type="compositionally biased region" description="Acidic residues" evidence="1">
    <location>
        <begin position="138"/>
        <end position="148"/>
    </location>
</feature>
<proteinExistence type="predicted"/>
<dbReference type="EMBL" id="JARTCD010000058">
    <property type="protein sequence ID" value="KAJ8654627.1"/>
    <property type="molecule type" value="Genomic_DNA"/>
</dbReference>
<feature type="compositionally biased region" description="Basic and acidic residues" evidence="1">
    <location>
        <begin position="549"/>
        <end position="561"/>
    </location>
</feature>
<dbReference type="RefSeq" id="XP_058339541.1">
    <property type="nucleotide sequence ID" value="XM_058489665.1"/>
</dbReference>
<dbReference type="Proteomes" id="UP001234581">
    <property type="component" value="Unassembled WGS sequence"/>
</dbReference>
<feature type="compositionally biased region" description="Polar residues" evidence="1">
    <location>
        <begin position="505"/>
        <end position="520"/>
    </location>
</feature>
<feature type="compositionally biased region" description="Polar residues" evidence="1">
    <location>
        <begin position="449"/>
        <end position="458"/>
    </location>
</feature>
<accession>A0AAD7UWD2</accession>
<feature type="compositionally biased region" description="Low complexity" evidence="1">
    <location>
        <begin position="589"/>
        <end position="605"/>
    </location>
</feature>
<feature type="region of interest" description="Disordered" evidence="1">
    <location>
        <begin position="589"/>
        <end position="656"/>
    </location>
</feature>
<protein>
    <submittedName>
        <fullName evidence="2">Uncharacterized protein</fullName>
    </submittedName>
</protein>
<dbReference type="GeneID" id="83217083"/>
<feature type="compositionally biased region" description="Polar residues" evidence="1">
    <location>
        <begin position="322"/>
        <end position="331"/>
    </location>
</feature>
<evidence type="ECO:0000313" key="2">
    <source>
        <dbReference type="EMBL" id="KAJ8654627.1"/>
    </source>
</evidence>
<organism evidence="2 3">
    <name type="scientific">Lichtheimia ornata</name>
    <dbReference type="NCBI Taxonomy" id="688661"/>
    <lineage>
        <taxon>Eukaryota</taxon>
        <taxon>Fungi</taxon>
        <taxon>Fungi incertae sedis</taxon>
        <taxon>Mucoromycota</taxon>
        <taxon>Mucoromycotina</taxon>
        <taxon>Mucoromycetes</taxon>
        <taxon>Mucorales</taxon>
        <taxon>Lichtheimiaceae</taxon>
        <taxon>Lichtheimia</taxon>
    </lineage>
</organism>
<feature type="region of interest" description="Disordered" evidence="1">
    <location>
        <begin position="502"/>
        <end position="525"/>
    </location>
</feature>
<feature type="compositionally biased region" description="Polar residues" evidence="1">
    <location>
        <begin position="152"/>
        <end position="173"/>
    </location>
</feature>
<evidence type="ECO:0000313" key="3">
    <source>
        <dbReference type="Proteomes" id="UP001234581"/>
    </source>
</evidence>
<name>A0AAD7UWD2_9FUNG</name>
<reference evidence="2 3" key="1">
    <citation type="submission" date="2023-03" db="EMBL/GenBank/DDBJ databases">
        <title>Genome sequence of Lichtheimia ornata CBS 291.66.</title>
        <authorList>
            <person name="Mohabir J.T."/>
            <person name="Shea T.P."/>
            <person name="Kurbessoian T."/>
            <person name="Berby B."/>
            <person name="Fontaine J."/>
            <person name="Livny J."/>
            <person name="Gnirke A."/>
            <person name="Stajich J.E."/>
            <person name="Cuomo C.A."/>
        </authorList>
    </citation>
    <scope>NUCLEOTIDE SEQUENCE [LARGE SCALE GENOMIC DNA]</scope>
    <source>
        <strain evidence="2">CBS 291.66</strain>
    </source>
</reference>